<sequence length="108" mass="10996">MSNEEEQKQKSGSPLQPVLDPVGRGLGTVLSPVGAVVGGITKPLTSAVGGITKPVLAPVTGTKDEKAEVIGGGNKDSYEHGKMGLGGREQTGENPLGLDQTGKWGFAE</sequence>
<evidence type="ECO:0000256" key="1">
    <source>
        <dbReference type="SAM" id="MobiDB-lite"/>
    </source>
</evidence>
<evidence type="ECO:0000313" key="2">
    <source>
        <dbReference type="EMBL" id="KAF2666247.1"/>
    </source>
</evidence>
<feature type="region of interest" description="Disordered" evidence="1">
    <location>
        <begin position="67"/>
        <end position="108"/>
    </location>
</feature>
<dbReference type="AlphaFoldDB" id="A0A6A6U476"/>
<dbReference type="EMBL" id="MU004239">
    <property type="protein sequence ID" value="KAF2666247.1"/>
    <property type="molecule type" value="Genomic_DNA"/>
</dbReference>
<gene>
    <name evidence="2" type="ORF">BT63DRAFT_428022</name>
</gene>
<evidence type="ECO:0000313" key="3">
    <source>
        <dbReference type="Proteomes" id="UP000799302"/>
    </source>
</evidence>
<protein>
    <submittedName>
        <fullName evidence="2">Uncharacterized protein</fullName>
    </submittedName>
</protein>
<proteinExistence type="predicted"/>
<keyword evidence="3" id="KW-1185">Reference proteome</keyword>
<dbReference type="OrthoDB" id="3902208at2759"/>
<reference evidence="2" key="1">
    <citation type="journal article" date="2020" name="Stud. Mycol.">
        <title>101 Dothideomycetes genomes: a test case for predicting lifestyles and emergence of pathogens.</title>
        <authorList>
            <person name="Haridas S."/>
            <person name="Albert R."/>
            <person name="Binder M."/>
            <person name="Bloem J."/>
            <person name="Labutti K."/>
            <person name="Salamov A."/>
            <person name="Andreopoulos B."/>
            <person name="Baker S."/>
            <person name="Barry K."/>
            <person name="Bills G."/>
            <person name="Bluhm B."/>
            <person name="Cannon C."/>
            <person name="Castanera R."/>
            <person name="Culley D."/>
            <person name="Daum C."/>
            <person name="Ezra D."/>
            <person name="Gonzalez J."/>
            <person name="Henrissat B."/>
            <person name="Kuo A."/>
            <person name="Liang C."/>
            <person name="Lipzen A."/>
            <person name="Lutzoni F."/>
            <person name="Magnuson J."/>
            <person name="Mondo S."/>
            <person name="Nolan M."/>
            <person name="Ohm R."/>
            <person name="Pangilinan J."/>
            <person name="Park H.-J."/>
            <person name="Ramirez L."/>
            <person name="Alfaro M."/>
            <person name="Sun H."/>
            <person name="Tritt A."/>
            <person name="Yoshinaga Y."/>
            <person name="Zwiers L.-H."/>
            <person name="Turgeon B."/>
            <person name="Goodwin S."/>
            <person name="Spatafora J."/>
            <person name="Crous P."/>
            <person name="Grigoriev I."/>
        </authorList>
    </citation>
    <scope>NUCLEOTIDE SEQUENCE</scope>
    <source>
        <strain evidence="2">CBS 115976</strain>
    </source>
</reference>
<feature type="region of interest" description="Disordered" evidence="1">
    <location>
        <begin position="1"/>
        <end position="24"/>
    </location>
</feature>
<accession>A0A6A6U476</accession>
<name>A0A6A6U476_9PEZI</name>
<dbReference type="Proteomes" id="UP000799302">
    <property type="component" value="Unassembled WGS sequence"/>
</dbReference>
<organism evidence="2 3">
    <name type="scientific">Microthyrium microscopicum</name>
    <dbReference type="NCBI Taxonomy" id="703497"/>
    <lineage>
        <taxon>Eukaryota</taxon>
        <taxon>Fungi</taxon>
        <taxon>Dikarya</taxon>
        <taxon>Ascomycota</taxon>
        <taxon>Pezizomycotina</taxon>
        <taxon>Dothideomycetes</taxon>
        <taxon>Dothideomycetes incertae sedis</taxon>
        <taxon>Microthyriales</taxon>
        <taxon>Microthyriaceae</taxon>
        <taxon>Microthyrium</taxon>
    </lineage>
</organism>